<dbReference type="InterPro" id="IPR017927">
    <property type="entry name" value="FAD-bd_FR_type"/>
</dbReference>
<dbReference type="InterPro" id="IPR017938">
    <property type="entry name" value="Riboflavin_synthase-like_b-brl"/>
</dbReference>
<dbReference type="Pfam" id="PF00111">
    <property type="entry name" value="Fer2"/>
    <property type="match status" value="1"/>
</dbReference>
<comment type="cofactor">
    <cofactor evidence="12">
        <name>[2Fe-2S] cluster</name>
        <dbReference type="ChEBI" id="CHEBI:190135"/>
    </cofactor>
</comment>
<dbReference type="OrthoDB" id="9806195at2"/>
<evidence type="ECO:0000256" key="16">
    <source>
        <dbReference type="ARBA" id="ARBA00067074"/>
    </source>
</evidence>
<dbReference type="Pfam" id="PF00970">
    <property type="entry name" value="FAD_binding_6"/>
    <property type="match status" value="1"/>
</dbReference>
<comment type="caution">
    <text evidence="19">The sequence shown here is derived from an EMBL/GenBank/DDBJ whole genome shotgun (WGS) entry which is preliminary data.</text>
</comment>
<comment type="catalytic activity">
    <reaction evidence="14">
        <text>2 reduced [2Fe-2S]-[ferredoxin] + NADP(+) + H(+) = 2 oxidized [2Fe-2S]-[ferredoxin] + NADPH</text>
        <dbReference type="Rhea" id="RHEA:20125"/>
        <dbReference type="Rhea" id="RHEA-COMP:10000"/>
        <dbReference type="Rhea" id="RHEA-COMP:10001"/>
        <dbReference type="ChEBI" id="CHEBI:15378"/>
        <dbReference type="ChEBI" id="CHEBI:33737"/>
        <dbReference type="ChEBI" id="CHEBI:33738"/>
        <dbReference type="ChEBI" id="CHEBI:57783"/>
        <dbReference type="ChEBI" id="CHEBI:58349"/>
        <dbReference type="EC" id="1.18.1.7"/>
    </reaction>
</comment>
<evidence type="ECO:0000256" key="8">
    <source>
        <dbReference type="ARBA" id="ARBA00023002"/>
    </source>
</evidence>
<dbReference type="InterPro" id="IPR001041">
    <property type="entry name" value="2Fe-2S_ferredoxin-type"/>
</dbReference>
<evidence type="ECO:0000256" key="14">
    <source>
        <dbReference type="ARBA" id="ARBA00050097"/>
    </source>
</evidence>
<dbReference type="CDD" id="cd06187">
    <property type="entry name" value="O2ase_reductase_like"/>
    <property type="match status" value="1"/>
</dbReference>
<dbReference type="GO" id="GO:0016491">
    <property type="term" value="F:oxidoreductase activity"/>
    <property type="evidence" value="ECO:0007669"/>
    <property type="project" value="UniProtKB-KW"/>
</dbReference>
<dbReference type="EC" id="1.18.1.7" evidence="16"/>
<dbReference type="InterPro" id="IPR008333">
    <property type="entry name" value="Cbr1-like_FAD-bd_dom"/>
</dbReference>
<reference evidence="19" key="1">
    <citation type="submission" date="2013-01" db="EMBL/GenBank/DDBJ databases">
        <title>Genome draft of Hydrogenophaga taeniospiralis 2K1.</title>
        <authorList>
            <person name="Gomila M."/>
            <person name="Lalucat J."/>
        </authorList>
    </citation>
    <scope>NUCLEOTIDE SEQUENCE</scope>
    <source>
        <strain evidence="19">CCUG 15921</strain>
    </source>
</reference>
<dbReference type="PANTHER" id="PTHR47354:SF5">
    <property type="entry name" value="PROTEIN RFBI"/>
    <property type="match status" value="1"/>
</dbReference>
<evidence type="ECO:0000259" key="18">
    <source>
        <dbReference type="PROSITE" id="PS51384"/>
    </source>
</evidence>
<evidence type="ECO:0000256" key="1">
    <source>
        <dbReference type="ARBA" id="ARBA00001974"/>
    </source>
</evidence>
<dbReference type="SUPFAM" id="SSF54292">
    <property type="entry name" value="2Fe-2S ferredoxin-like"/>
    <property type="match status" value="1"/>
</dbReference>
<keyword evidence="8" id="KW-0560">Oxidoreductase</keyword>
<evidence type="ECO:0000256" key="11">
    <source>
        <dbReference type="ARBA" id="ARBA00023027"/>
    </source>
</evidence>
<sequence>MELVVEPLKLRLNVDSGKNLLDVLRANEVPISYSCMSGRCGTCRCRVVDGDLVDAGPEAGRPQTGAGRYVLACQAVLTENCTIEVPEVDEVVVHPARIVKGTVTAIEDATHDIQRLRVRLAKPLAFSPGQYATLQFTPEHIRPYSMAGLPDDADMEFQIRRVPGGRVTGYVFDELKPGSTIRLSGPLGTAYLRRQHTGPMLCVGGGTGLAPVLSIVRGALEGGMENPIHLYFGVRSQDDLYDADRLSALAQRHPNLRVHIVVATGTVGAGLRSGLVTDAIAQDIASLAGWRAYLCGAPAMVEALSLLVRRMGVAPEHVHADAFYPGGV</sequence>
<dbReference type="GO" id="GO:0051537">
    <property type="term" value="F:2 iron, 2 sulfur cluster binding"/>
    <property type="evidence" value="ECO:0007669"/>
    <property type="project" value="UniProtKB-KW"/>
</dbReference>
<keyword evidence="9" id="KW-0408">Iron</keyword>
<keyword evidence="6" id="KW-0274">FAD</keyword>
<evidence type="ECO:0000256" key="2">
    <source>
        <dbReference type="ARBA" id="ARBA00022630"/>
    </source>
</evidence>
<evidence type="ECO:0000256" key="10">
    <source>
        <dbReference type="ARBA" id="ARBA00023014"/>
    </source>
</evidence>
<dbReference type="SUPFAM" id="SSF63380">
    <property type="entry name" value="Riboflavin synthase domain-like"/>
    <property type="match status" value="1"/>
</dbReference>
<dbReference type="Proteomes" id="UP001152876">
    <property type="component" value="Unassembled WGS sequence"/>
</dbReference>
<dbReference type="Gene3D" id="2.40.30.10">
    <property type="entry name" value="Translation factors"/>
    <property type="match status" value="1"/>
</dbReference>
<dbReference type="CDD" id="cd00207">
    <property type="entry name" value="fer2"/>
    <property type="match status" value="1"/>
</dbReference>
<dbReference type="RefSeq" id="WP_068171435.1">
    <property type="nucleotide sequence ID" value="NZ_AOGK01000029.1"/>
</dbReference>
<keyword evidence="4" id="KW-0479">Metal-binding</keyword>
<dbReference type="Gene3D" id="3.40.50.80">
    <property type="entry name" value="Nucleotide-binding domain of ferredoxin-NADP reductase (FNR) module"/>
    <property type="match status" value="1"/>
</dbReference>
<proteinExistence type="predicted"/>
<evidence type="ECO:0000256" key="15">
    <source>
        <dbReference type="ARBA" id="ARBA00051889"/>
    </source>
</evidence>
<keyword evidence="3" id="KW-0001">2Fe-2S</keyword>
<dbReference type="PROSITE" id="PS51384">
    <property type="entry name" value="FAD_FR"/>
    <property type="match status" value="1"/>
</dbReference>
<dbReference type="PRINTS" id="PR00410">
    <property type="entry name" value="PHEHYDRXLASE"/>
</dbReference>
<feature type="domain" description="2Fe-2S ferredoxin-type" evidence="17">
    <location>
        <begin position="1"/>
        <end position="89"/>
    </location>
</feature>
<keyword evidence="2" id="KW-0285">Flavoprotein</keyword>
<keyword evidence="7" id="KW-0521">NADP</keyword>
<dbReference type="PANTHER" id="PTHR47354">
    <property type="entry name" value="NADH OXIDOREDUCTASE HCR"/>
    <property type="match status" value="1"/>
</dbReference>
<evidence type="ECO:0000256" key="13">
    <source>
        <dbReference type="ARBA" id="ARBA00035632"/>
    </source>
</evidence>
<evidence type="ECO:0000256" key="9">
    <source>
        <dbReference type="ARBA" id="ARBA00023004"/>
    </source>
</evidence>
<evidence type="ECO:0000256" key="7">
    <source>
        <dbReference type="ARBA" id="ARBA00022857"/>
    </source>
</evidence>
<dbReference type="FunFam" id="3.40.50.80:FF:000047">
    <property type="entry name" value="Naphthalene 1,2-dioxygenase reductase component"/>
    <property type="match status" value="1"/>
</dbReference>
<dbReference type="InterPro" id="IPR012675">
    <property type="entry name" value="Beta-grasp_dom_sf"/>
</dbReference>
<evidence type="ECO:0000256" key="4">
    <source>
        <dbReference type="ARBA" id="ARBA00022723"/>
    </source>
</evidence>
<dbReference type="GO" id="GO:0046872">
    <property type="term" value="F:metal ion binding"/>
    <property type="evidence" value="ECO:0007669"/>
    <property type="project" value="UniProtKB-KW"/>
</dbReference>
<comment type="pathway">
    <text evidence="13">Aromatic compound metabolism; naphthalene degradation.</text>
</comment>
<dbReference type="InterPro" id="IPR006058">
    <property type="entry name" value="2Fe2S_fd_BS"/>
</dbReference>
<dbReference type="PROSITE" id="PS51085">
    <property type="entry name" value="2FE2S_FER_2"/>
    <property type="match status" value="1"/>
</dbReference>
<dbReference type="PRINTS" id="PR00371">
    <property type="entry name" value="FPNCR"/>
</dbReference>
<comment type="cofactor">
    <cofactor evidence="1">
        <name>FAD</name>
        <dbReference type="ChEBI" id="CHEBI:57692"/>
    </cofactor>
</comment>
<comment type="catalytic activity">
    <reaction evidence="15">
        <text>2 reduced [2Fe-2S]-[ferredoxin] + NAD(+) + H(+) = 2 oxidized [2Fe-2S]-[ferredoxin] + NADH</text>
        <dbReference type="Rhea" id="RHEA:16521"/>
        <dbReference type="Rhea" id="RHEA-COMP:10000"/>
        <dbReference type="Rhea" id="RHEA-COMP:10001"/>
        <dbReference type="ChEBI" id="CHEBI:15378"/>
        <dbReference type="ChEBI" id="CHEBI:33737"/>
        <dbReference type="ChEBI" id="CHEBI:33738"/>
        <dbReference type="ChEBI" id="CHEBI:57540"/>
        <dbReference type="ChEBI" id="CHEBI:57945"/>
        <dbReference type="EC" id="1.18.1.7"/>
    </reaction>
</comment>
<accession>A0A9X4SC18</accession>
<dbReference type="InterPro" id="IPR036010">
    <property type="entry name" value="2Fe-2S_ferredoxin-like_sf"/>
</dbReference>
<evidence type="ECO:0000256" key="3">
    <source>
        <dbReference type="ARBA" id="ARBA00022714"/>
    </source>
</evidence>
<evidence type="ECO:0000256" key="12">
    <source>
        <dbReference type="ARBA" id="ARBA00034078"/>
    </source>
</evidence>
<evidence type="ECO:0000256" key="6">
    <source>
        <dbReference type="ARBA" id="ARBA00022827"/>
    </source>
</evidence>
<keyword evidence="11" id="KW-0520">NAD</keyword>
<keyword evidence="10" id="KW-0411">Iron-sulfur</keyword>
<keyword evidence="20" id="KW-1185">Reference proteome</keyword>
<protein>
    <recommendedName>
        <fullName evidence="16">ferredoxin--NAD(P)(+) reductase (naphthalene dioxygenase ferredoxin-specific)</fullName>
        <ecNumber evidence="16">1.18.1.7</ecNumber>
    </recommendedName>
</protein>
<dbReference type="Gene3D" id="3.10.20.30">
    <property type="match status" value="1"/>
</dbReference>
<evidence type="ECO:0000256" key="5">
    <source>
        <dbReference type="ARBA" id="ARBA00022797"/>
    </source>
</evidence>
<keyword evidence="5" id="KW-0058">Aromatic hydrocarbons catabolism</keyword>
<evidence type="ECO:0000259" key="17">
    <source>
        <dbReference type="PROSITE" id="PS51085"/>
    </source>
</evidence>
<dbReference type="AlphaFoldDB" id="A0A9X4SC18"/>
<evidence type="ECO:0000313" key="20">
    <source>
        <dbReference type="Proteomes" id="UP001152876"/>
    </source>
</evidence>
<gene>
    <name evidence="19" type="ORF">H010_22386</name>
</gene>
<dbReference type="PROSITE" id="PS00197">
    <property type="entry name" value="2FE2S_FER_1"/>
    <property type="match status" value="1"/>
</dbReference>
<dbReference type="SUPFAM" id="SSF52343">
    <property type="entry name" value="Ferredoxin reductase-like, C-terminal NADP-linked domain"/>
    <property type="match status" value="1"/>
</dbReference>
<name>A0A9X4SC18_9BURK</name>
<evidence type="ECO:0000313" key="19">
    <source>
        <dbReference type="EMBL" id="MDG5978019.1"/>
    </source>
</evidence>
<feature type="domain" description="FAD-binding FR-type" evidence="18">
    <location>
        <begin position="96"/>
        <end position="193"/>
    </location>
</feature>
<dbReference type="InterPro" id="IPR050415">
    <property type="entry name" value="MRET"/>
</dbReference>
<dbReference type="InterPro" id="IPR039261">
    <property type="entry name" value="FNR_nucleotide-bd"/>
</dbReference>
<dbReference type="EMBL" id="AOGK01000029">
    <property type="protein sequence ID" value="MDG5978019.1"/>
    <property type="molecule type" value="Genomic_DNA"/>
</dbReference>
<dbReference type="Pfam" id="PF00175">
    <property type="entry name" value="NAD_binding_1"/>
    <property type="match status" value="1"/>
</dbReference>
<dbReference type="InterPro" id="IPR001709">
    <property type="entry name" value="Flavoprot_Pyr_Nucl_cyt_Rdtase"/>
</dbReference>
<dbReference type="FunFam" id="2.40.30.10:FF:000093">
    <property type="entry name" value="Naphthalene 1,2-dioxygenase reductase component"/>
    <property type="match status" value="1"/>
</dbReference>
<dbReference type="InterPro" id="IPR001433">
    <property type="entry name" value="OxRdtase_FAD/NAD-bd"/>
</dbReference>
<organism evidence="19 20">
    <name type="scientific">Hydrogenophaga taeniospiralis CCUG 15921</name>
    <dbReference type="NCBI Taxonomy" id="1281780"/>
    <lineage>
        <taxon>Bacteria</taxon>
        <taxon>Pseudomonadati</taxon>
        <taxon>Pseudomonadota</taxon>
        <taxon>Betaproteobacteria</taxon>
        <taxon>Burkholderiales</taxon>
        <taxon>Comamonadaceae</taxon>
        <taxon>Hydrogenophaga</taxon>
    </lineage>
</organism>